<evidence type="ECO:0000256" key="18">
    <source>
        <dbReference type="SAM" id="SignalP"/>
    </source>
</evidence>
<dbReference type="InterPro" id="IPR050288">
    <property type="entry name" value="Cellulose_deg_GH3"/>
</dbReference>
<evidence type="ECO:0000256" key="12">
    <source>
        <dbReference type="ARBA" id="ARBA00023295"/>
    </source>
</evidence>
<reference evidence="20 21" key="1">
    <citation type="submission" date="2023-10" db="EMBL/GenBank/DDBJ databases">
        <title>Draft genome sequence of Xylaria bambusicola isolate GMP-LS, the root and basal stem rot pathogen of sugarcane in Indonesia.</title>
        <authorList>
            <person name="Selvaraj P."/>
            <person name="Muralishankar V."/>
            <person name="Muruganantham S."/>
            <person name="Sp S."/>
            <person name="Haryani S."/>
            <person name="Lau K.J.X."/>
            <person name="Naqvi N.I."/>
        </authorList>
    </citation>
    <scope>NUCLEOTIDE SEQUENCE [LARGE SCALE GENOMIC DNA]</scope>
    <source>
        <strain evidence="20">GMP-LS</strain>
    </source>
</reference>
<dbReference type="SUPFAM" id="SSF51445">
    <property type="entry name" value="(Trans)glycosidases"/>
    <property type="match status" value="1"/>
</dbReference>
<evidence type="ECO:0000313" key="21">
    <source>
        <dbReference type="Proteomes" id="UP001305414"/>
    </source>
</evidence>
<dbReference type="InterPro" id="IPR002772">
    <property type="entry name" value="Glyco_hydro_3_C"/>
</dbReference>
<evidence type="ECO:0000256" key="5">
    <source>
        <dbReference type="ARBA" id="ARBA00012744"/>
    </source>
</evidence>
<protein>
    <recommendedName>
        <fullName evidence="14">Beta-glucosidase cel3A</fullName>
        <ecNumber evidence="5">3.2.1.21</ecNumber>
    </recommendedName>
    <alternativeName>
        <fullName evidence="15">Beta-D-glucoside glucohydrolase cel3A</fullName>
    </alternativeName>
    <alternativeName>
        <fullName evidence="17">Cellobiase cel3A</fullName>
    </alternativeName>
    <alternativeName>
        <fullName evidence="16">Gentiobiase cel3A</fullName>
    </alternativeName>
</protein>
<evidence type="ECO:0000256" key="16">
    <source>
        <dbReference type="ARBA" id="ARBA00083231"/>
    </source>
</evidence>
<dbReference type="Pfam" id="PF00933">
    <property type="entry name" value="Glyco_hydro_3"/>
    <property type="match status" value="1"/>
</dbReference>
<keyword evidence="8" id="KW-0378">Hydrolase</keyword>
<dbReference type="PANTHER" id="PTHR42715">
    <property type="entry name" value="BETA-GLUCOSIDASE"/>
    <property type="match status" value="1"/>
</dbReference>
<dbReference type="GO" id="GO:0005576">
    <property type="term" value="C:extracellular region"/>
    <property type="evidence" value="ECO:0007669"/>
    <property type="project" value="UniProtKB-SubCell"/>
</dbReference>
<dbReference type="PRINTS" id="PR00133">
    <property type="entry name" value="GLHYDRLASE3"/>
</dbReference>
<evidence type="ECO:0000259" key="19">
    <source>
        <dbReference type="SMART" id="SM01217"/>
    </source>
</evidence>
<dbReference type="InterPro" id="IPR036881">
    <property type="entry name" value="Glyco_hydro_3_C_sf"/>
</dbReference>
<dbReference type="PANTHER" id="PTHR42715:SF5">
    <property type="entry name" value="BETA-GLUCOSIDASE M-RELATED"/>
    <property type="match status" value="1"/>
</dbReference>
<comment type="catalytic activity">
    <reaction evidence="1">
        <text>Hydrolysis of terminal, non-reducing beta-D-glucosyl residues with release of beta-D-glucose.</text>
        <dbReference type="EC" id="3.2.1.21"/>
    </reaction>
</comment>
<dbReference type="GO" id="GO:0030245">
    <property type="term" value="P:cellulose catabolic process"/>
    <property type="evidence" value="ECO:0007669"/>
    <property type="project" value="UniProtKB-KW"/>
</dbReference>
<dbReference type="SMART" id="SM01217">
    <property type="entry name" value="Fn3_like"/>
    <property type="match status" value="1"/>
</dbReference>
<keyword evidence="13" id="KW-0624">Polysaccharide degradation</keyword>
<dbReference type="InterPro" id="IPR036962">
    <property type="entry name" value="Glyco_hydro_3_N_sf"/>
</dbReference>
<keyword evidence="12" id="KW-0326">Glycosidase</keyword>
<evidence type="ECO:0000256" key="17">
    <source>
        <dbReference type="ARBA" id="ARBA00083611"/>
    </source>
</evidence>
<dbReference type="Pfam" id="PF14310">
    <property type="entry name" value="Fn3-like"/>
    <property type="match status" value="1"/>
</dbReference>
<evidence type="ECO:0000313" key="20">
    <source>
        <dbReference type="EMBL" id="KAK5629505.1"/>
    </source>
</evidence>
<dbReference type="EMBL" id="JAWHQM010000012">
    <property type="protein sequence ID" value="KAK5629505.1"/>
    <property type="molecule type" value="Genomic_DNA"/>
</dbReference>
<comment type="similarity">
    <text evidence="4">Belongs to the glycosyl hydrolase 3 family.</text>
</comment>
<evidence type="ECO:0000256" key="15">
    <source>
        <dbReference type="ARBA" id="ARBA00078013"/>
    </source>
</evidence>
<dbReference type="Pfam" id="PF01915">
    <property type="entry name" value="Glyco_hydro_3_C"/>
    <property type="match status" value="1"/>
</dbReference>
<evidence type="ECO:0000256" key="13">
    <source>
        <dbReference type="ARBA" id="ARBA00023326"/>
    </source>
</evidence>
<evidence type="ECO:0000256" key="11">
    <source>
        <dbReference type="ARBA" id="ARBA00023277"/>
    </source>
</evidence>
<feature type="chain" id="PRO_5042942799" description="Beta-glucosidase cel3A" evidence="18">
    <location>
        <begin position="20"/>
        <end position="765"/>
    </location>
</feature>
<dbReference type="SUPFAM" id="SSF52279">
    <property type="entry name" value="Beta-D-glucan exohydrolase, C-terminal domain"/>
    <property type="match status" value="1"/>
</dbReference>
<keyword evidence="6" id="KW-0964">Secreted</keyword>
<gene>
    <name evidence="20" type="ORF">RRF57_005220</name>
</gene>
<keyword evidence="11" id="KW-0119">Carbohydrate metabolism</keyword>
<dbReference type="GO" id="GO:0008422">
    <property type="term" value="F:beta-glucosidase activity"/>
    <property type="evidence" value="ECO:0007669"/>
    <property type="project" value="UniProtKB-EC"/>
</dbReference>
<dbReference type="InterPro" id="IPR001764">
    <property type="entry name" value="Glyco_hydro_3_N"/>
</dbReference>
<evidence type="ECO:0000256" key="10">
    <source>
        <dbReference type="ARBA" id="ARBA00023180"/>
    </source>
</evidence>
<evidence type="ECO:0000256" key="9">
    <source>
        <dbReference type="ARBA" id="ARBA00023001"/>
    </source>
</evidence>
<evidence type="ECO:0000256" key="14">
    <source>
        <dbReference type="ARBA" id="ARBA00070030"/>
    </source>
</evidence>
<comment type="caution">
    <text evidence="20">The sequence shown here is derived from an EMBL/GenBank/DDBJ whole genome shotgun (WGS) entry which is preliminary data.</text>
</comment>
<comment type="pathway">
    <text evidence="3">Glycan metabolism; cellulose degradation.</text>
</comment>
<dbReference type="Gene3D" id="3.40.50.1700">
    <property type="entry name" value="Glycoside hydrolase family 3 C-terminal domain"/>
    <property type="match status" value="1"/>
</dbReference>
<keyword evidence="9" id="KW-0136">Cellulose degradation</keyword>
<dbReference type="InterPro" id="IPR017853">
    <property type="entry name" value="GH"/>
</dbReference>
<dbReference type="InterPro" id="IPR013783">
    <property type="entry name" value="Ig-like_fold"/>
</dbReference>
<keyword evidence="21" id="KW-1185">Reference proteome</keyword>
<feature type="signal peptide" evidence="18">
    <location>
        <begin position="1"/>
        <end position="19"/>
    </location>
</feature>
<dbReference type="Gene3D" id="3.20.20.300">
    <property type="entry name" value="Glycoside hydrolase, family 3, N-terminal domain"/>
    <property type="match status" value="1"/>
</dbReference>
<keyword evidence="7 18" id="KW-0732">Signal</keyword>
<keyword evidence="10" id="KW-0325">Glycoprotein</keyword>
<organism evidence="20 21">
    <name type="scientific">Xylaria bambusicola</name>
    <dbReference type="NCBI Taxonomy" id="326684"/>
    <lineage>
        <taxon>Eukaryota</taxon>
        <taxon>Fungi</taxon>
        <taxon>Dikarya</taxon>
        <taxon>Ascomycota</taxon>
        <taxon>Pezizomycotina</taxon>
        <taxon>Sordariomycetes</taxon>
        <taxon>Xylariomycetidae</taxon>
        <taxon>Xylariales</taxon>
        <taxon>Xylariaceae</taxon>
        <taxon>Xylaria</taxon>
    </lineage>
</organism>
<evidence type="ECO:0000256" key="2">
    <source>
        <dbReference type="ARBA" id="ARBA00004613"/>
    </source>
</evidence>
<proteinExistence type="inferred from homology"/>
<dbReference type="FunFam" id="3.20.20.300:FF:000002">
    <property type="entry name" value="Probable beta-glucosidase"/>
    <property type="match status" value="1"/>
</dbReference>
<evidence type="ECO:0000256" key="4">
    <source>
        <dbReference type="ARBA" id="ARBA00005336"/>
    </source>
</evidence>
<sequence length="765" mass="82908">MRSMFFLALQVLLSSGAVTSEYAQSPPVYPSPPGKGAGAWAGAYARARDLVGQMTLEERANITRGFTVPDNTCAGNTGTVPRLNWPGLCLHDAGNGVRATDLVTSFPSALHVGASWDRNLTYQRGLYMGKEFKAKGVNVLLGPNAGPLGRTPLGGRNWEGFSVDPYLSGQLVSESIIAHQEAGVIATLKHLIGNEQETFRRPYFGVEAESSNIDDKTLHEFYLWPFVDGVKAGTASVMCSYNRINNTYGCMNSKLMNGVLKTELQFDGFVMLDWNAQHNVNSSNAGLDMVMPSGGSFGTNLTDAVNNGTVDASRVTDMATRIIAAWYLVGQDDFPTPGMGMKNLTQPHDPVDARIPESRNIVLEGAIAGHVLVKNNNALPFKKSPVMLSVFGYDATVPGTKNTDILFQLGYTSSQKMSQAVLGTEEHFDQAAKGGTIVTGGRAGANGPAYITDPLSSIQHRARQDGTWVNWDLTSFDPDVNGASDACLVFINAIATEGWDRDGLHDDFSDGLVQNVAAKCSNTIVVIHAAGVRLVDQWIEHPNVTATIMAHLPGEDNGVALVKLLYGEAGFSGKLPYTLARNESDYSVYKPCRLVSPSDTSPQCDYTEGVYIDYRDFDAKNITPRFEFGFGLSYTTFEYSLLSINSLPGLSNCVGEKYPFPTSDDLWEAVATVEAEITNTGSESGAEVAQLYLGIPNSPPKQLRGFDKTSLLIPKETQAVHFELTRRDFSVWDVVAQAWTIQAGNYTVWLGASSRDIRLTGNIEV</sequence>
<dbReference type="Gene3D" id="2.60.40.10">
    <property type="entry name" value="Immunoglobulins"/>
    <property type="match status" value="1"/>
</dbReference>
<dbReference type="EC" id="3.2.1.21" evidence="5"/>
<evidence type="ECO:0000256" key="1">
    <source>
        <dbReference type="ARBA" id="ARBA00000448"/>
    </source>
</evidence>
<evidence type="ECO:0000256" key="8">
    <source>
        <dbReference type="ARBA" id="ARBA00022801"/>
    </source>
</evidence>
<evidence type="ECO:0000256" key="7">
    <source>
        <dbReference type="ARBA" id="ARBA00022729"/>
    </source>
</evidence>
<name>A0AAN7UBU6_9PEZI</name>
<dbReference type="Proteomes" id="UP001305414">
    <property type="component" value="Unassembled WGS sequence"/>
</dbReference>
<evidence type="ECO:0000256" key="6">
    <source>
        <dbReference type="ARBA" id="ARBA00022525"/>
    </source>
</evidence>
<evidence type="ECO:0000256" key="3">
    <source>
        <dbReference type="ARBA" id="ARBA00004987"/>
    </source>
</evidence>
<feature type="domain" description="Fibronectin type III-like" evidence="19">
    <location>
        <begin position="687"/>
        <end position="754"/>
    </location>
</feature>
<dbReference type="AlphaFoldDB" id="A0AAN7UBU6"/>
<dbReference type="InterPro" id="IPR026891">
    <property type="entry name" value="Fn3-like"/>
</dbReference>
<accession>A0AAN7UBU6</accession>
<comment type="subcellular location">
    <subcellularLocation>
        <location evidence="2">Secreted</location>
    </subcellularLocation>
</comment>